<sequence length="72" mass="8426">MYMAVIEKRVSRKGTISYRAKIRLKGFPPINETFKRKTDADRWAQSKEAAMLEGRYFPEAKAKKNTINDMIE</sequence>
<protein>
    <submittedName>
        <fullName evidence="1">Integrase</fullName>
    </submittedName>
</protein>
<reference evidence="1 2" key="1">
    <citation type="submission" date="2017-08" db="EMBL/GenBank/DDBJ databases">
        <title>Infants hospitalized years apart are colonized by the same room-sourced microbial strains.</title>
        <authorList>
            <person name="Brooks B."/>
            <person name="Olm M.R."/>
            <person name="Firek B.A."/>
            <person name="Baker R."/>
            <person name="Thomas B.C."/>
            <person name="Morowitz M.J."/>
            <person name="Banfield J.F."/>
        </authorList>
    </citation>
    <scope>NUCLEOTIDE SEQUENCE [LARGE SCALE GENOMIC DNA]</scope>
    <source>
        <strain evidence="1">S2_018_000_R2_104</strain>
    </source>
</reference>
<organism evidence="1 2">
    <name type="scientific">Micavibrio aeruginosavorus</name>
    <dbReference type="NCBI Taxonomy" id="349221"/>
    <lineage>
        <taxon>Bacteria</taxon>
        <taxon>Pseudomonadati</taxon>
        <taxon>Bdellovibrionota</taxon>
        <taxon>Bdellovibrionia</taxon>
        <taxon>Bdellovibrionales</taxon>
        <taxon>Pseudobdellovibrionaceae</taxon>
        <taxon>Micavibrio</taxon>
    </lineage>
</organism>
<feature type="non-terminal residue" evidence="1">
    <location>
        <position position="72"/>
    </location>
</feature>
<dbReference type="EMBL" id="QFNK01000368">
    <property type="protein sequence ID" value="PZO79069.1"/>
    <property type="molecule type" value="Genomic_DNA"/>
</dbReference>
<accession>A0A2W4ZGD0</accession>
<name>A0A2W4ZGD0_9BACT</name>
<gene>
    <name evidence="1" type="ORF">DI626_11730</name>
</gene>
<evidence type="ECO:0000313" key="2">
    <source>
        <dbReference type="Proteomes" id="UP000249557"/>
    </source>
</evidence>
<dbReference type="Proteomes" id="UP000249557">
    <property type="component" value="Unassembled WGS sequence"/>
</dbReference>
<proteinExistence type="predicted"/>
<evidence type="ECO:0000313" key="1">
    <source>
        <dbReference type="EMBL" id="PZO79069.1"/>
    </source>
</evidence>
<comment type="caution">
    <text evidence="1">The sequence shown here is derived from an EMBL/GenBank/DDBJ whole genome shotgun (WGS) entry which is preliminary data.</text>
</comment>
<dbReference type="AlphaFoldDB" id="A0A2W4ZGD0"/>